<dbReference type="GO" id="GO:0005524">
    <property type="term" value="F:ATP binding"/>
    <property type="evidence" value="ECO:0007669"/>
    <property type="project" value="InterPro"/>
</dbReference>
<dbReference type="AlphaFoldDB" id="A0A9Q4B530"/>
<protein>
    <submittedName>
        <fullName evidence="3">ArsA family ATPase</fullName>
    </submittedName>
</protein>
<dbReference type="CDD" id="cd02035">
    <property type="entry name" value="ArsA"/>
    <property type="match status" value="1"/>
</dbReference>
<dbReference type="PANTHER" id="PTHR10803:SF3">
    <property type="entry name" value="ATPASE GET3"/>
    <property type="match status" value="1"/>
</dbReference>
<comment type="similarity">
    <text evidence="1">Belongs to the arsA ATPase family.</text>
</comment>
<feature type="domain" description="AAA+ ATPase" evidence="2">
    <location>
        <begin position="3"/>
        <end position="203"/>
    </location>
</feature>
<evidence type="ECO:0000313" key="4">
    <source>
        <dbReference type="Proteomes" id="UP001057753"/>
    </source>
</evidence>
<keyword evidence="4" id="KW-1185">Reference proteome</keyword>
<dbReference type="SUPFAM" id="SSF52540">
    <property type="entry name" value="P-loop containing nucleoside triphosphate hydrolases"/>
    <property type="match status" value="1"/>
</dbReference>
<name>A0A9Q4B530_SALAG</name>
<proteinExistence type="inferred from homology"/>
<dbReference type="Pfam" id="PF02374">
    <property type="entry name" value="ArsA_ATPase"/>
    <property type="match status" value="1"/>
</dbReference>
<accession>A0A9Q4B530</accession>
<gene>
    <name evidence="3" type="ORF">HXA33_18315</name>
</gene>
<dbReference type="Gene3D" id="3.40.50.300">
    <property type="entry name" value="P-loop containing nucleotide triphosphate hydrolases"/>
    <property type="match status" value="1"/>
</dbReference>
<evidence type="ECO:0000256" key="1">
    <source>
        <dbReference type="ARBA" id="ARBA00011040"/>
    </source>
</evidence>
<sequence length="313" mass="35494">MMLNKKIIFCGGKGGVGKSTTASSLAIAATKHKKKVLLISTDPAHNLADLFHTSLSHKPKKVAENLSVIEIDSEKETDRYISQVKKHLKHAVKATLIEEVNRQLDLAKTAPGAEESALFQRLMTLIVEEKEHYDLLIIDTAPTGHTLRLITLPELMGAWMDGMIERRGKTMENYTQLIFDGQPVDDPIYRVLEERKEMFAKVRHTLLNKTETAFVFVVNPEKLPIQETFRAVTTLKRHDFPVSALIINKILPEQVEGFFFKARKRQQHIYLKEIETVFSGIPTLCIPLLKEDITHVGHLAQVAHYLSDDKNLK</sequence>
<reference evidence="3" key="1">
    <citation type="submission" date="2020-06" db="EMBL/GenBank/DDBJ databases">
        <title>Insight into the genomes of haloalkaliphilic bacilli from Kenyan soda lakes.</title>
        <authorList>
            <person name="Mwirichia R."/>
            <person name="Villamizar G.C."/>
            <person name="Poehlein A."/>
            <person name="Mugweru J."/>
            <person name="Kipnyargis A."/>
            <person name="Kiplimo D."/>
            <person name="Orwa P."/>
            <person name="Daniel R."/>
        </authorList>
    </citation>
    <scope>NUCLEOTIDE SEQUENCE</scope>
    <source>
        <strain evidence="3">B1096_S55</strain>
    </source>
</reference>
<dbReference type="InterPro" id="IPR025723">
    <property type="entry name" value="ArsA/GET3_ATPase-like"/>
</dbReference>
<dbReference type="GO" id="GO:0016887">
    <property type="term" value="F:ATP hydrolysis activity"/>
    <property type="evidence" value="ECO:0007669"/>
    <property type="project" value="InterPro"/>
</dbReference>
<dbReference type="NCBIfam" id="TIGR00345">
    <property type="entry name" value="GET3_arsA_TRC40"/>
    <property type="match status" value="1"/>
</dbReference>
<organism evidence="3 4">
    <name type="scientific">Salipaludibacillus agaradhaerens</name>
    <name type="common">Bacillus agaradhaerens</name>
    <dbReference type="NCBI Taxonomy" id="76935"/>
    <lineage>
        <taxon>Bacteria</taxon>
        <taxon>Bacillati</taxon>
        <taxon>Bacillota</taxon>
        <taxon>Bacilli</taxon>
        <taxon>Bacillales</taxon>
        <taxon>Bacillaceae</taxon>
    </lineage>
</organism>
<dbReference type="SMART" id="SM00382">
    <property type="entry name" value="AAA"/>
    <property type="match status" value="1"/>
</dbReference>
<dbReference type="InterPro" id="IPR003593">
    <property type="entry name" value="AAA+_ATPase"/>
</dbReference>
<evidence type="ECO:0000259" key="2">
    <source>
        <dbReference type="SMART" id="SM00382"/>
    </source>
</evidence>
<dbReference type="InterPro" id="IPR016300">
    <property type="entry name" value="ATPase_ArsA/GET3"/>
</dbReference>
<dbReference type="PANTHER" id="PTHR10803">
    <property type="entry name" value="ARSENICAL PUMP-DRIVING ATPASE ARSENITE-TRANSLOCATING ATPASE"/>
    <property type="match status" value="1"/>
</dbReference>
<dbReference type="Proteomes" id="UP001057753">
    <property type="component" value="Unassembled WGS sequence"/>
</dbReference>
<dbReference type="EMBL" id="JABXYM010000001">
    <property type="protein sequence ID" value="MCR6098467.1"/>
    <property type="molecule type" value="Genomic_DNA"/>
</dbReference>
<comment type="caution">
    <text evidence="3">The sequence shown here is derived from an EMBL/GenBank/DDBJ whole genome shotgun (WGS) entry which is preliminary data.</text>
</comment>
<dbReference type="InterPro" id="IPR027417">
    <property type="entry name" value="P-loop_NTPase"/>
</dbReference>
<evidence type="ECO:0000313" key="3">
    <source>
        <dbReference type="EMBL" id="MCR6098467.1"/>
    </source>
</evidence>